<comment type="caution">
    <text evidence="11">The sequence shown here is derived from an EMBL/GenBank/DDBJ whole genome shotgun (WGS) entry which is preliminary data.</text>
</comment>
<sequence>MTEPLMRTRIRVEQDVFAARQLGREVAREVGLVDQDQTRLATALSEVGRLMVAAGRDADVAFTASTDGVPTLLVEMAHAVSGDAERLASQLVQVRRLVDTMEVTDDEPGTVVRMSRRLPAGAPVLSHDRMDEIRERLSGHVPGTPFDELSVQNQQLITALNEVRAQRDDLARLNAELEETNRGVMALYHQLSDELEETNRGVVALYAELDEKSVQLRAASEAKSRFLANVSHELRAPVTAIIGLGRLLADDASDDLTSEQERQVELIRGSATDLLTLVNDLLDLAKAEAGRIEPNWSDVDLKAIFGQLRGTMRPLATRPEVEFVVEEPAVATMRCDEVLLAQVLRNLLTNAIKFTAKGSVRLSMERAGRDVRFTVADTGVGIPPELQERVFEEFYQVPGSHALSGKGTGLGLPYARRLVAILGGAMRVTSVPGEGSTFIVSLPAGENPPHPGENPLPSAENIGEGRPR</sequence>
<organism evidence="11 12">
    <name type="scientific">Winogradskya consettensis</name>
    <dbReference type="NCBI Taxonomy" id="113560"/>
    <lineage>
        <taxon>Bacteria</taxon>
        <taxon>Bacillati</taxon>
        <taxon>Actinomycetota</taxon>
        <taxon>Actinomycetes</taxon>
        <taxon>Micromonosporales</taxon>
        <taxon>Micromonosporaceae</taxon>
        <taxon>Winogradskya</taxon>
    </lineage>
</organism>
<feature type="domain" description="Histidine kinase" evidence="10">
    <location>
        <begin position="229"/>
        <end position="446"/>
    </location>
</feature>
<evidence type="ECO:0000256" key="5">
    <source>
        <dbReference type="ARBA" id="ARBA00022679"/>
    </source>
</evidence>
<dbReference type="SUPFAM" id="SSF47384">
    <property type="entry name" value="Homodimeric domain of signal transducing histidine kinase"/>
    <property type="match status" value="1"/>
</dbReference>
<dbReference type="GO" id="GO:0000155">
    <property type="term" value="F:phosphorelay sensor kinase activity"/>
    <property type="evidence" value="ECO:0007669"/>
    <property type="project" value="InterPro"/>
</dbReference>
<dbReference type="RefSeq" id="WP_213002779.1">
    <property type="nucleotide sequence ID" value="NZ_BAAATW010000006.1"/>
</dbReference>
<dbReference type="Pfam" id="PF00512">
    <property type="entry name" value="HisKA"/>
    <property type="match status" value="1"/>
</dbReference>
<dbReference type="InterPro" id="IPR003594">
    <property type="entry name" value="HATPase_dom"/>
</dbReference>
<dbReference type="Pfam" id="PF02518">
    <property type="entry name" value="HATPase_c"/>
    <property type="match status" value="1"/>
</dbReference>
<keyword evidence="12" id="KW-1185">Reference proteome</keyword>
<keyword evidence="4" id="KW-0597">Phosphoprotein</keyword>
<dbReference type="GO" id="GO:0005886">
    <property type="term" value="C:plasma membrane"/>
    <property type="evidence" value="ECO:0007669"/>
    <property type="project" value="UniProtKB-SubCell"/>
</dbReference>
<evidence type="ECO:0000256" key="8">
    <source>
        <dbReference type="SAM" id="Coils"/>
    </source>
</evidence>
<dbReference type="InterPro" id="IPR036890">
    <property type="entry name" value="HATPase_C_sf"/>
</dbReference>
<protein>
    <recommendedName>
        <fullName evidence="3">histidine kinase</fullName>
        <ecNumber evidence="3">2.7.13.3</ecNumber>
    </recommendedName>
</protein>
<dbReference type="PRINTS" id="PR00344">
    <property type="entry name" value="BCTRLSENSOR"/>
</dbReference>
<comment type="subcellular location">
    <subcellularLocation>
        <location evidence="2">Cell membrane</location>
    </subcellularLocation>
</comment>
<dbReference type="InterPro" id="IPR004358">
    <property type="entry name" value="Sig_transdc_His_kin-like_C"/>
</dbReference>
<feature type="region of interest" description="Disordered" evidence="9">
    <location>
        <begin position="442"/>
        <end position="468"/>
    </location>
</feature>
<dbReference type="InterPro" id="IPR050736">
    <property type="entry name" value="Sensor_HK_Regulatory"/>
</dbReference>
<dbReference type="Gene3D" id="3.30.565.10">
    <property type="entry name" value="Histidine kinase-like ATPase, C-terminal domain"/>
    <property type="match status" value="1"/>
</dbReference>
<dbReference type="EMBL" id="BOQP01000052">
    <property type="protein sequence ID" value="GIM83008.1"/>
    <property type="molecule type" value="Genomic_DNA"/>
</dbReference>
<dbReference type="Proteomes" id="UP000680865">
    <property type="component" value="Unassembled WGS sequence"/>
</dbReference>
<dbReference type="EC" id="2.7.13.3" evidence="3"/>
<feature type="coiled-coil region" evidence="8">
    <location>
        <begin position="146"/>
        <end position="183"/>
    </location>
</feature>
<evidence type="ECO:0000256" key="6">
    <source>
        <dbReference type="ARBA" id="ARBA00022777"/>
    </source>
</evidence>
<dbReference type="SUPFAM" id="SSF55874">
    <property type="entry name" value="ATPase domain of HSP90 chaperone/DNA topoisomerase II/histidine kinase"/>
    <property type="match status" value="1"/>
</dbReference>
<dbReference type="CDD" id="cd16922">
    <property type="entry name" value="HATPase_EvgS-ArcB-TorS-like"/>
    <property type="match status" value="1"/>
</dbReference>
<dbReference type="InterPro" id="IPR003661">
    <property type="entry name" value="HisK_dim/P_dom"/>
</dbReference>
<gene>
    <name evidence="11" type="ORF">Aco04nite_84480</name>
</gene>
<evidence type="ECO:0000256" key="4">
    <source>
        <dbReference type="ARBA" id="ARBA00022553"/>
    </source>
</evidence>
<evidence type="ECO:0000256" key="1">
    <source>
        <dbReference type="ARBA" id="ARBA00000085"/>
    </source>
</evidence>
<dbReference type="SMART" id="SM00387">
    <property type="entry name" value="HATPase_c"/>
    <property type="match status" value="1"/>
</dbReference>
<evidence type="ECO:0000256" key="7">
    <source>
        <dbReference type="ARBA" id="ARBA00023012"/>
    </source>
</evidence>
<keyword evidence="5" id="KW-0808">Transferase</keyword>
<evidence type="ECO:0000256" key="2">
    <source>
        <dbReference type="ARBA" id="ARBA00004236"/>
    </source>
</evidence>
<dbReference type="InterPro" id="IPR036097">
    <property type="entry name" value="HisK_dim/P_sf"/>
</dbReference>
<evidence type="ECO:0000313" key="11">
    <source>
        <dbReference type="EMBL" id="GIM83008.1"/>
    </source>
</evidence>
<keyword evidence="8" id="KW-0175">Coiled coil</keyword>
<comment type="catalytic activity">
    <reaction evidence="1">
        <text>ATP + protein L-histidine = ADP + protein N-phospho-L-histidine.</text>
        <dbReference type="EC" id="2.7.13.3"/>
    </reaction>
</comment>
<dbReference type="CDD" id="cd00082">
    <property type="entry name" value="HisKA"/>
    <property type="match status" value="1"/>
</dbReference>
<keyword evidence="6 11" id="KW-0418">Kinase</keyword>
<evidence type="ECO:0000313" key="12">
    <source>
        <dbReference type="Proteomes" id="UP000680865"/>
    </source>
</evidence>
<evidence type="ECO:0000256" key="3">
    <source>
        <dbReference type="ARBA" id="ARBA00012438"/>
    </source>
</evidence>
<dbReference type="InterPro" id="IPR005467">
    <property type="entry name" value="His_kinase_dom"/>
</dbReference>
<reference evidence="11" key="1">
    <citation type="submission" date="2021-03" db="EMBL/GenBank/DDBJ databases">
        <title>Whole genome shotgun sequence of Actinoplanes consettensis NBRC 14913.</title>
        <authorList>
            <person name="Komaki H."/>
            <person name="Tamura T."/>
        </authorList>
    </citation>
    <scope>NUCLEOTIDE SEQUENCE</scope>
    <source>
        <strain evidence="11">NBRC 14913</strain>
    </source>
</reference>
<name>A0A919T0S9_9ACTN</name>
<keyword evidence="7" id="KW-0902">Two-component regulatory system</keyword>
<dbReference type="FunFam" id="3.30.565.10:FF:000006">
    <property type="entry name" value="Sensor histidine kinase WalK"/>
    <property type="match status" value="1"/>
</dbReference>
<dbReference type="PROSITE" id="PS50109">
    <property type="entry name" value="HIS_KIN"/>
    <property type="match status" value="1"/>
</dbReference>
<dbReference type="Gene3D" id="1.10.287.130">
    <property type="match status" value="1"/>
</dbReference>
<dbReference type="AlphaFoldDB" id="A0A919T0S9"/>
<dbReference type="PANTHER" id="PTHR43711:SF31">
    <property type="entry name" value="HISTIDINE KINASE"/>
    <property type="match status" value="1"/>
</dbReference>
<evidence type="ECO:0000256" key="9">
    <source>
        <dbReference type="SAM" id="MobiDB-lite"/>
    </source>
</evidence>
<accession>A0A919T0S9</accession>
<evidence type="ECO:0000259" key="10">
    <source>
        <dbReference type="PROSITE" id="PS50109"/>
    </source>
</evidence>
<dbReference type="PANTHER" id="PTHR43711">
    <property type="entry name" value="TWO-COMPONENT HISTIDINE KINASE"/>
    <property type="match status" value="1"/>
</dbReference>
<proteinExistence type="predicted"/>
<dbReference type="SMART" id="SM00388">
    <property type="entry name" value="HisKA"/>
    <property type="match status" value="1"/>
</dbReference>